<dbReference type="Proteomes" id="UP000095349">
    <property type="component" value="Chromosome"/>
</dbReference>
<evidence type="ECO:0000256" key="1">
    <source>
        <dbReference type="SAM" id="MobiDB-lite"/>
    </source>
</evidence>
<protein>
    <submittedName>
        <fullName evidence="2">Uncharacterized protein</fullName>
    </submittedName>
</protein>
<dbReference type="RefSeq" id="WP_031135100.1">
    <property type="nucleotide sequence ID" value="NZ_CP017316.1"/>
</dbReference>
<accession>A0A1D8G7Z1</accession>
<organism evidence="2 3">
    <name type="scientific">Streptomyces rubrolavendulae</name>
    <dbReference type="NCBI Taxonomy" id="285473"/>
    <lineage>
        <taxon>Bacteria</taxon>
        <taxon>Bacillati</taxon>
        <taxon>Actinomycetota</taxon>
        <taxon>Actinomycetes</taxon>
        <taxon>Kitasatosporales</taxon>
        <taxon>Streptomycetaceae</taxon>
        <taxon>Streptomyces</taxon>
    </lineage>
</organism>
<evidence type="ECO:0000313" key="3">
    <source>
        <dbReference type="Proteomes" id="UP000095349"/>
    </source>
</evidence>
<feature type="region of interest" description="Disordered" evidence="1">
    <location>
        <begin position="39"/>
        <end position="69"/>
    </location>
</feature>
<proteinExistence type="predicted"/>
<gene>
    <name evidence="2" type="ORF">A4G23_04459</name>
</gene>
<name>A0A1D8G7Z1_9ACTN</name>
<dbReference type="KEGG" id="srn:A4G23_04459"/>
<reference evidence="2 3" key="1">
    <citation type="submission" date="2016-09" db="EMBL/GenBank/DDBJ databases">
        <title>Streptomyces rubrolavendulae MJM4426 Genome sequencing and assembly.</title>
        <authorList>
            <person name="Kim J.-G."/>
        </authorList>
    </citation>
    <scope>NUCLEOTIDE SEQUENCE [LARGE SCALE GENOMIC DNA]</scope>
    <source>
        <strain evidence="2 3">MJM4426</strain>
    </source>
</reference>
<dbReference type="AlphaFoldDB" id="A0A1D8G7Z1"/>
<evidence type="ECO:0000313" key="2">
    <source>
        <dbReference type="EMBL" id="AOT61571.1"/>
    </source>
</evidence>
<dbReference type="EMBL" id="CP017316">
    <property type="protein sequence ID" value="AOT61571.1"/>
    <property type="molecule type" value="Genomic_DNA"/>
</dbReference>
<dbReference type="GeneID" id="91405972"/>
<feature type="compositionally biased region" description="Low complexity" evidence="1">
    <location>
        <begin position="55"/>
        <end position="69"/>
    </location>
</feature>
<sequence>MTKPPPRASRLPGAVPTAAPVGVGRLAVAWLRGCAGTVPSARPRGLRAASRRAPRLGAAAGPRSARTAV</sequence>
<keyword evidence="3" id="KW-1185">Reference proteome</keyword>